<dbReference type="EMBL" id="CM029049">
    <property type="protein sequence ID" value="KAG2570503.1"/>
    <property type="molecule type" value="Genomic_DNA"/>
</dbReference>
<keyword evidence="3" id="KW-1185">Reference proteome</keyword>
<dbReference type="Proteomes" id="UP000823388">
    <property type="component" value="Chromosome 7K"/>
</dbReference>
<protein>
    <submittedName>
        <fullName evidence="2">Uncharacterized protein</fullName>
    </submittedName>
</protein>
<evidence type="ECO:0000256" key="1">
    <source>
        <dbReference type="SAM" id="MobiDB-lite"/>
    </source>
</evidence>
<proteinExistence type="predicted"/>
<organism evidence="2 3">
    <name type="scientific">Panicum virgatum</name>
    <name type="common">Blackwell switchgrass</name>
    <dbReference type="NCBI Taxonomy" id="38727"/>
    <lineage>
        <taxon>Eukaryota</taxon>
        <taxon>Viridiplantae</taxon>
        <taxon>Streptophyta</taxon>
        <taxon>Embryophyta</taxon>
        <taxon>Tracheophyta</taxon>
        <taxon>Spermatophyta</taxon>
        <taxon>Magnoliopsida</taxon>
        <taxon>Liliopsida</taxon>
        <taxon>Poales</taxon>
        <taxon>Poaceae</taxon>
        <taxon>PACMAD clade</taxon>
        <taxon>Panicoideae</taxon>
        <taxon>Panicodae</taxon>
        <taxon>Paniceae</taxon>
        <taxon>Panicinae</taxon>
        <taxon>Panicum</taxon>
        <taxon>Panicum sect. Hiantes</taxon>
    </lineage>
</organism>
<reference evidence="2" key="1">
    <citation type="submission" date="2020-05" db="EMBL/GenBank/DDBJ databases">
        <title>WGS assembly of Panicum virgatum.</title>
        <authorList>
            <person name="Lovell J.T."/>
            <person name="Jenkins J."/>
            <person name="Shu S."/>
            <person name="Juenger T.E."/>
            <person name="Schmutz J."/>
        </authorList>
    </citation>
    <scope>NUCLEOTIDE SEQUENCE</scope>
    <source>
        <strain evidence="2">AP13</strain>
    </source>
</reference>
<gene>
    <name evidence="2" type="ORF">PVAP13_7KG004727</name>
</gene>
<feature type="compositionally biased region" description="Basic residues" evidence="1">
    <location>
        <begin position="73"/>
        <end position="82"/>
    </location>
</feature>
<comment type="caution">
    <text evidence="2">The sequence shown here is derived from an EMBL/GenBank/DDBJ whole genome shotgun (WGS) entry which is preliminary data.</text>
</comment>
<feature type="region of interest" description="Disordered" evidence="1">
    <location>
        <begin position="1"/>
        <end position="82"/>
    </location>
</feature>
<accession>A0A8T0Q9A0</accession>
<feature type="compositionally biased region" description="Polar residues" evidence="1">
    <location>
        <begin position="44"/>
        <end position="63"/>
    </location>
</feature>
<sequence length="113" mass="12654">MSFPPPSQTLECTTSTKRKHIVTFPQAPKSQSLAISSKKKEKQGNSNSTASKRSRSGSNQPTADHTVEVDKNRKGKTKKKAVAKKIKKLSGRRLITQQWPQEAKWLMLLPLLQ</sequence>
<evidence type="ECO:0000313" key="2">
    <source>
        <dbReference type="EMBL" id="KAG2570503.1"/>
    </source>
</evidence>
<dbReference type="AlphaFoldDB" id="A0A8T0Q9A0"/>
<evidence type="ECO:0000313" key="3">
    <source>
        <dbReference type="Proteomes" id="UP000823388"/>
    </source>
</evidence>
<name>A0A8T0Q9A0_PANVG</name>